<organism evidence="2 3">
    <name type="scientific">Polarella glacialis</name>
    <name type="common">Dinoflagellate</name>
    <dbReference type="NCBI Taxonomy" id="89957"/>
    <lineage>
        <taxon>Eukaryota</taxon>
        <taxon>Sar</taxon>
        <taxon>Alveolata</taxon>
        <taxon>Dinophyceae</taxon>
        <taxon>Suessiales</taxon>
        <taxon>Suessiaceae</taxon>
        <taxon>Polarella</taxon>
    </lineage>
</organism>
<reference evidence="2" key="1">
    <citation type="submission" date="2021-02" db="EMBL/GenBank/DDBJ databases">
        <authorList>
            <person name="Dougan E. K."/>
            <person name="Rhodes N."/>
            <person name="Thang M."/>
            <person name="Chan C."/>
        </authorList>
    </citation>
    <scope>NUCLEOTIDE SEQUENCE</scope>
</reference>
<dbReference type="Proteomes" id="UP000654075">
    <property type="component" value="Unassembled WGS sequence"/>
</dbReference>
<dbReference type="EMBL" id="CAJNNV010033235">
    <property type="protein sequence ID" value="CAE8642960.1"/>
    <property type="molecule type" value="Genomic_DNA"/>
</dbReference>
<evidence type="ECO:0000313" key="3">
    <source>
        <dbReference type="Proteomes" id="UP000654075"/>
    </source>
</evidence>
<dbReference type="PANTHER" id="PTHR36960:SF1">
    <property type="entry name" value="SI:DKEY-32E6.3"/>
    <property type="match status" value="1"/>
</dbReference>
<feature type="compositionally biased region" description="Polar residues" evidence="1">
    <location>
        <begin position="7"/>
        <end position="16"/>
    </location>
</feature>
<feature type="region of interest" description="Disordered" evidence="1">
    <location>
        <begin position="1"/>
        <end position="31"/>
    </location>
</feature>
<gene>
    <name evidence="2" type="ORF">PGLA1383_LOCUS57349</name>
</gene>
<name>A0A813HZ27_POLGL</name>
<sequence>MFRCGVSNGTSQQSNGASQPSRPSRAASKQAPLLLHFDVNKTVIQSDSVQMKSVEEGIREGIADLFWGIGENTGNGLVWNWIKGEPSCTPPVDDILSIGATPLTYTQFCKKAVKDKACFAVG</sequence>
<dbReference type="AlphaFoldDB" id="A0A813HZ27"/>
<feature type="compositionally biased region" description="Low complexity" evidence="1">
    <location>
        <begin position="17"/>
        <end position="28"/>
    </location>
</feature>
<comment type="caution">
    <text evidence="2">The sequence shown here is derived from an EMBL/GenBank/DDBJ whole genome shotgun (WGS) entry which is preliminary data.</text>
</comment>
<keyword evidence="3" id="KW-1185">Reference proteome</keyword>
<evidence type="ECO:0000313" key="2">
    <source>
        <dbReference type="EMBL" id="CAE8642960.1"/>
    </source>
</evidence>
<dbReference type="OrthoDB" id="417678at2759"/>
<accession>A0A813HZ27</accession>
<proteinExistence type="predicted"/>
<dbReference type="PANTHER" id="PTHR36960">
    <property type="entry name" value="SI:DKEY-32E6.3"/>
    <property type="match status" value="1"/>
</dbReference>
<protein>
    <submittedName>
        <fullName evidence="2">Uncharacterized protein</fullName>
    </submittedName>
</protein>
<evidence type="ECO:0000256" key="1">
    <source>
        <dbReference type="SAM" id="MobiDB-lite"/>
    </source>
</evidence>